<dbReference type="PANTHER" id="PTHR19278:SF9">
    <property type="entry name" value="URIDINE 5'-MONOPHOSPHATE SYNTHASE"/>
    <property type="match status" value="1"/>
</dbReference>
<feature type="binding site" evidence="6">
    <location>
        <position position="105"/>
    </location>
    <ligand>
        <name>5-phospho-alpha-D-ribose 1-diphosphate</name>
        <dbReference type="ChEBI" id="CHEBI:58017"/>
        <note>ligand shared between dimeric partners</note>
    </ligand>
</feature>
<feature type="binding site" evidence="6">
    <location>
        <position position="157"/>
    </location>
    <ligand>
        <name>orotate</name>
        <dbReference type="ChEBI" id="CHEBI:30839"/>
    </ligand>
</feature>
<dbReference type="HAMAP" id="MF_01208">
    <property type="entry name" value="PyrE"/>
    <property type="match status" value="1"/>
</dbReference>
<dbReference type="AlphaFoldDB" id="A0A1D7UYG1"/>
<dbReference type="EC" id="2.4.2.10" evidence="2 6"/>
<dbReference type="RefSeq" id="WP_069607842.1">
    <property type="nucleotide sequence ID" value="NZ_CP015217.1"/>
</dbReference>
<dbReference type="Pfam" id="PF00156">
    <property type="entry name" value="Pribosyltran"/>
    <property type="match status" value="1"/>
</dbReference>
<feature type="binding site" evidence="6">
    <location>
        <position position="99"/>
    </location>
    <ligand>
        <name>5-phospho-alpha-D-ribose 1-diphosphate</name>
        <dbReference type="ChEBI" id="CHEBI:58017"/>
        <note>ligand shared between dimeric partners</note>
    </ligand>
</feature>
<keyword evidence="5 6" id="KW-0665">Pyrimidine biosynthesis</keyword>
<protein>
    <recommendedName>
        <fullName evidence="2 6">Orotate phosphoribosyltransferase</fullName>
        <shortName evidence="6">OPRT</shortName>
        <shortName evidence="6">OPRTase</shortName>
        <ecNumber evidence="2 6">2.4.2.10</ecNumber>
    </recommendedName>
</protein>
<dbReference type="InterPro" id="IPR000836">
    <property type="entry name" value="PRTase_dom"/>
</dbReference>
<sequence length="187" mass="20892">MKQDLLDLIRNHAYRYSEQPFTLASGKQSRHYFNCKEITLVPDRLELLCKYIVDEHLPQVGITKPEAFGGLTMGADPICYGISLEFRKQNKNVYPLIIRKTSKEHGTKKLVEGAVHAVKSCVIVDDVITTGGSTIQAIRSLRDSGIEVTQGICILDRQEGGMEAILDEGVQIFPIFKKSDFGNLEHA</sequence>
<dbReference type="GO" id="GO:0019856">
    <property type="term" value="P:pyrimidine nucleobase biosynthetic process"/>
    <property type="evidence" value="ECO:0007669"/>
    <property type="project" value="TreeGrafter"/>
</dbReference>
<dbReference type="EMBL" id="CP015217">
    <property type="protein sequence ID" value="AOP34617.1"/>
    <property type="molecule type" value="Genomic_DNA"/>
</dbReference>
<evidence type="ECO:0000313" key="9">
    <source>
        <dbReference type="Proteomes" id="UP000094197"/>
    </source>
</evidence>
<evidence type="ECO:0000256" key="1">
    <source>
        <dbReference type="ARBA" id="ARBA00004889"/>
    </source>
</evidence>
<feature type="domain" description="Phosphoribosyltransferase" evidence="7">
    <location>
        <begin position="97"/>
        <end position="162"/>
    </location>
</feature>
<gene>
    <name evidence="6" type="primary">pyrE</name>
    <name evidence="8" type="ORF">A0128_12620</name>
</gene>
<evidence type="ECO:0000256" key="5">
    <source>
        <dbReference type="ARBA" id="ARBA00022975"/>
    </source>
</evidence>
<dbReference type="PANTHER" id="PTHR19278">
    <property type="entry name" value="OROTATE PHOSPHORIBOSYLTRANSFERASE"/>
    <property type="match status" value="1"/>
</dbReference>
<proteinExistence type="inferred from homology"/>
<dbReference type="OrthoDB" id="9802134at2"/>
<keyword evidence="3 6" id="KW-0328">Glycosyltransferase</keyword>
<keyword evidence="6" id="KW-0460">Magnesium</keyword>
<evidence type="ECO:0000313" key="8">
    <source>
        <dbReference type="EMBL" id="AOP34617.1"/>
    </source>
</evidence>
<keyword evidence="4 6" id="KW-0808">Transferase</keyword>
<dbReference type="InterPro" id="IPR023031">
    <property type="entry name" value="OPRT"/>
</dbReference>
<dbReference type="CDD" id="cd06223">
    <property type="entry name" value="PRTases_typeI"/>
    <property type="match status" value="1"/>
</dbReference>
<evidence type="ECO:0000256" key="3">
    <source>
        <dbReference type="ARBA" id="ARBA00022676"/>
    </source>
</evidence>
<comment type="subunit">
    <text evidence="6">Homodimer.</text>
</comment>
<evidence type="ECO:0000256" key="4">
    <source>
        <dbReference type="ARBA" id="ARBA00022679"/>
    </source>
</evidence>
<feature type="binding site" evidence="6">
    <location>
        <position position="103"/>
    </location>
    <ligand>
        <name>5-phospho-alpha-D-ribose 1-diphosphate</name>
        <dbReference type="ChEBI" id="CHEBI:58017"/>
        <note>ligand shared between dimeric partners</note>
    </ligand>
</feature>
<feature type="binding site" description="in other chain" evidence="6">
    <location>
        <begin position="125"/>
        <end position="133"/>
    </location>
    <ligand>
        <name>5-phospho-alpha-D-ribose 1-diphosphate</name>
        <dbReference type="ChEBI" id="CHEBI:58017"/>
        <note>ligand shared between dimeric partners</note>
    </ligand>
</feature>
<keyword evidence="9" id="KW-1185">Reference proteome</keyword>
<comment type="catalytic activity">
    <reaction evidence="6">
        <text>orotidine 5'-phosphate + diphosphate = orotate + 5-phospho-alpha-D-ribose 1-diphosphate</text>
        <dbReference type="Rhea" id="RHEA:10380"/>
        <dbReference type="ChEBI" id="CHEBI:30839"/>
        <dbReference type="ChEBI" id="CHEBI:33019"/>
        <dbReference type="ChEBI" id="CHEBI:57538"/>
        <dbReference type="ChEBI" id="CHEBI:58017"/>
        <dbReference type="EC" id="2.4.2.10"/>
    </reaction>
</comment>
<dbReference type="GO" id="GO:0000287">
    <property type="term" value="F:magnesium ion binding"/>
    <property type="evidence" value="ECO:0007669"/>
    <property type="project" value="UniProtKB-UniRule"/>
</dbReference>
<accession>A0A1D7UYG1</accession>
<dbReference type="InterPro" id="IPR029057">
    <property type="entry name" value="PRTase-like"/>
</dbReference>
<name>A0A1D7UYG1_9LEPT</name>
<comment type="caution">
    <text evidence="6">Lacks conserved residue(s) required for the propagation of feature annotation.</text>
</comment>
<dbReference type="KEGG" id="laj:A0128_12620"/>
<comment type="similarity">
    <text evidence="6">Belongs to the purine/pyrimidine phosphoribosyltransferase family. PyrE subfamily.</text>
</comment>
<dbReference type="UniPathway" id="UPA00070">
    <property type="reaction ID" value="UER00119"/>
</dbReference>
<feature type="binding site" evidence="6">
    <location>
        <position position="129"/>
    </location>
    <ligand>
        <name>orotate</name>
        <dbReference type="ChEBI" id="CHEBI:30839"/>
    </ligand>
</feature>
<evidence type="ECO:0000256" key="6">
    <source>
        <dbReference type="HAMAP-Rule" id="MF_01208"/>
    </source>
</evidence>
<comment type="cofactor">
    <cofactor evidence="6">
        <name>Mg(2+)</name>
        <dbReference type="ChEBI" id="CHEBI:18420"/>
    </cofactor>
</comment>
<organism evidence="8 9">
    <name type="scientific">Leptospira tipperaryensis</name>
    <dbReference type="NCBI Taxonomy" id="2564040"/>
    <lineage>
        <taxon>Bacteria</taxon>
        <taxon>Pseudomonadati</taxon>
        <taxon>Spirochaetota</taxon>
        <taxon>Spirochaetia</taxon>
        <taxon>Leptospirales</taxon>
        <taxon>Leptospiraceae</taxon>
        <taxon>Leptospira</taxon>
    </lineage>
</organism>
<dbReference type="InterPro" id="IPR004467">
    <property type="entry name" value="Or_phspho_trans_dom"/>
</dbReference>
<dbReference type="SUPFAM" id="SSF53271">
    <property type="entry name" value="PRTase-like"/>
    <property type="match status" value="1"/>
</dbReference>
<evidence type="ECO:0000259" key="7">
    <source>
        <dbReference type="Pfam" id="PF00156"/>
    </source>
</evidence>
<comment type="function">
    <text evidence="6">Catalyzes the transfer of a ribosyl phosphate group from 5-phosphoribose 1-diphosphate to orotate, leading to the formation of orotidine monophosphate (OMP).</text>
</comment>
<dbReference type="GO" id="GO:0004588">
    <property type="term" value="F:orotate phosphoribosyltransferase activity"/>
    <property type="evidence" value="ECO:0007669"/>
    <property type="project" value="UniProtKB-UniRule"/>
</dbReference>
<dbReference type="NCBIfam" id="TIGR00336">
    <property type="entry name" value="pyrE"/>
    <property type="match status" value="1"/>
</dbReference>
<dbReference type="Proteomes" id="UP000094197">
    <property type="component" value="Chromosome 1"/>
</dbReference>
<reference evidence="8 9" key="1">
    <citation type="submission" date="2016-04" db="EMBL/GenBank/DDBJ databases">
        <title>Complete genome seqeunce of Leptospira alstonii serovar Room22.</title>
        <authorList>
            <person name="Nally J.E."/>
            <person name="Bayles D.O."/>
            <person name="Hurley D."/>
            <person name="Fanning S."/>
            <person name="McMahon B.J."/>
            <person name="Arent Z."/>
        </authorList>
    </citation>
    <scope>NUCLEOTIDE SEQUENCE [LARGE SCALE GENOMIC DNA]</scope>
    <source>
        <strain evidence="8 9">GWTS #1</strain>
    </source>
</reference>
<dbReference type="GO" id="GO:0044205">
    <property type="term" value="P:'de novo' UMP biosynthetic process"/>
    <property type="evidence" value="ECO:0007669"/>
    <property type="project" value="UniProtKB-UniRule"/>
</dbReference>
<comment type="pathway">
    <text evidence="1 6">Pyrimidine metabolism; UMP biosynthesis via de novo pathway; UMP from orotate: step 1/2.</text>
</comment>
<feature type="binding site" description="in other chain" evidence="6">
    <location>
        <position position="100"/>
    </location>
    <ligand>
        <name>5-phospho-alpha-D-ribose 1-diphosphate</name>
        <dbReference type="ChEBI" id="CHEBI:58017"/>
        <note>ligand shared between dimeric partners</note>
    </ligand>
</feature>
<dbReference type="Gene3D" id="3.40.50.2020">
    <property type="match status" value="1"/>
</dbReference>
<evidence type="ECO:0000256" key="2">
    <source>
        <dbReference type="ARBA" id="ARBA00011971"/>
    </source>
</evidence>